<keyword evidence="9 12" id="KW-0472">Membrane</keyword>
<reference evidence="13" key="1">
    <citation type="journal article" date="2020" name="Int. J. Biol. Macromol.">
        <title>The first mitochondrial genomes of endosymbiotic rhabdocoels illustrate evolutionary relaxation of atp8 and genome plasticity in flatworms.</title>
        <authorList>
            <person name="Monnens M."/>
            <person name="Thijs S."/>
            <person name="Briscoe A.G."/>
            <person name="Clark M."/>
            <person name="Frost E.J."/>
            <person name="Littlewood D.T.J."/>
            <person name="Sewell M."/>
            <person name="Smeets K."/>
            <person name="Artois T."/>
            <person name="Vanhove M.P.M."/>
        </authorList>
    </citation>
    <scope>NUCLEOTIDE SEQUENCE</scope>
    <source>
        <strain evidence="13">S4</strain>
    </source>
</reference>
<feature type="transmembrane region" description="Helical" evidence="12">
    <location>
        <begin position="20"/>
        <end position="42"/>
    </location>
</feature>
<feature type="transmembrane region" description="Helical" evidence="12">
    <location>
        <begin position="192"/>
        <end position="210"/>
    </location>
</feature>
<protein>
    <recommendedName>
        <fullName evidence="11">ATP synthase subunit a</fullName>
    </recommendedName>
</protein>
<evidence type="ECO:0000256" key="3">
    <source>
        <dbReference type="ARBA" id="ARBA00022448"/>
    </source>
</evidence>
<comment type="similarity">
    <text evidence="2">Belongs to the ATPase A chain family.</text>
</comment>
<keyword evidence="5 12" id="KW-0812">Transmembrane</keyword>
<keyword evidence="10" id="KW-0066">ATP synthesis</keyword>
<dbReference type="GO" id="GO:0045259">
    <property type="term" value="C:proton-transporting ATP synthase complex"/>
    <property type="evidence" value="ECO:0007669"/>
    <property type="project" value="UniProtKB-KW"/>
</dbReference>
<feature type="transmembrane region" description="Helical" evidence="12">
    <location>
        <begin position="164"/>
        <end position="185"/>
    </location>
</feature>
<dbReference type="PANTHER" id="PTHR11410">
    <property type="entry name" value="ATP SYNTHASE SUBUNIT A"/>
    <property type="match status" value="1"/>
</dbReference>
<feature type="transmembrane region" description="Helical" evidence="12">
    <location>
        <begin position="95"/>
        <end position="114"/>
    </location>
</feature>
<evidence type="ECO:0000256" key="10">
    <source>
        <dbReference type="ARBA" id="ARBA00023310"/>
    </source>
</evidence>
<dbReference type="GO" id="GO:0005743">
    <property type="term" value="C:mitochondrial inner membrane"/>
    <property type="evidence" value="ECO:0007669"/>
    <property type="project" value="UniProtKB-SubCell"/>
</dbReference>
<dbReference type="InterPro" id="IPR045083">
    <property type="entry name" value="ATP_synth_F0_asu_bact/mt"/>
</dbReference>
<dbReference type="SUPFAM" id="SSF81336">
    <property type="entry name" value="F1F0 ATP synthase subunit A"/>
    <property type="match status" value="1"/>
</dbReference>
<keyword evidence="3" id="KW-0813">Transport</keyword>
<keyword evidence="13" id="KW-0496">Mitochondrion</keyword>
<accession>A0A7G5XUK1</accession>
<evidence type="ECO:0000256" key="4">
    <source>
        <dbReference type="ARBA" id="ARBA00022547"/>
    </source>
</evidence>
<evidence type="ECO:0000256" key="11">
    <source>
        <dbReference type="RuleBase" id="RU004450"/>
    </source>
</evidence>
<keyword evidence="6" id="KW-0375">Hydrogen ion transport</keyword>
<dbReference type="PRINTS" id="PR00123">
    <property type="entry name" value="ATPASEA"/>
</dbReference>
<comment type="subcellular location">
    <subcellularLocation>
        <location evidence="1">Membrane</location>
        <topology evidence="1">Multi-pass membrane protein</topology>
    </subcellularLocation>
    <subcellularLocation>
        <location evidence="11">Mitochondrion inner membrane</location>
        <topology evidence="11">Multi-pass membrane protein</topology>
    </subcellularLocation>
</comment>
<dbReference type="Pfam" id="PF00119">
    <property type="entry name" value="ATP-synt_A"/>
    <property type="match status" value="1"/>
</dbReference>
<evidence type="ECO:0000256" key="7">
    <source>
        <dbReference type="ARBA" id="ARBA00022989"/>
    </source>
</evidence>
<feature type="transmembrane region" description="Helical" evidence="12">
    <location>
        <begin position="63"/>
        <end position="83"/>
    </location>
</feature>
<sequence>MVYDLFSSMDYGWGGVVYLFSWLSYFSGLLGLICLLVIFSIVSPGNIFWSKITNNVKTLQNILEIRLLVLIFICLICFLNLWGLNSFIFPNTTQFLFIFHLAFLVWLGLIFSNVSYNYLKLVSNFVPLGANLGLGGFISIVEVISNLIRPFTLCLRLGINMTTGHILIGLIVSGSLGFINSILVFFILTGFYLFEIGICLIQGFVFGLLINEYYSEHNE</sequence>
<evidence type="ECO:0000256" key="8">
    <source>
        <dbReference type="ARBA" id="ARBA00023065"/>
    </source>
</evidence>
<evidence type="ECO:0000256" key="12">
    <source>
        <dbReference type="SAM" id="Phobius"/>
    </source>
</evidence>
<evidence type="ECO:0000256" key="2">
    <source>
        <dbReference type="ARBA" id="ARBA00006810"/>
    </source>
</evidence>
<dbReference type="CDD" id="cd00310">
    <property type="entry name" value="ATP-synt_Fo_a_6"/>
    <property type="match status" value="1"/>
</dbReference>
<gene>
    <name evidence="13" type="primary">atp6</name>
</gene>
<evidence type="ECO:0000256" key="9">
    <source>
        <dbReference type="ARBA" id="ARBA00023136"/>
    </source>
</evidence>
<name>A0A7G5XUK1_9PLAT</name>
<dbReference type="GO" id="GO:0046933">
    <property type="term" value="F:proton-transporting ATP synthase activity, rotational mechanism"/>
    <property type="evidence" value="ECO:0007669"/>
    <property type="project" value="TreeGrafter"/>
</dbReference>
<evidence type="ECO:0000313" key="13">
    <source>
        <dbReference type="EMBL" id="QNA49636.1"/>
    </source>
</evidence>
<keyword evidence="8" id="KW-0406">Ion transport</keyword>
<proteinExistence type="inferred from homology"/>
<dbReference type="PANTHER" id="PTHR11410:SF0">
    <property type="entry name" value="ATP SYNTHASE SUBUNIT A"/>
    <property type="match status" value="1"/>
</dbReference>
<dbReference type="InterPro" id="IPR035908">
    <property type="entry name" value="F0_ATP_A_sf"/>
</dbReference>
<dbReference type="InterPro" id="IPR000568">
    <property type="entry name" value="ATP_synth_F0_asu"/>
</dbReference>
<geneLocation type="mitochondrion" evidence="13"/>
<organism evidence="13">
    <name type="scientific">Syndesmis kurakaikina</name>
    <dbReference type="NCBI Taxonomy" id="2711315"/>
    <lineage>
        <taxon>Eukaryota</taxon>
        <taxon>Metazoa</taxon>
        <taxon>Spiralia</taxon>
        <taxon>Lophotrochozoa</taxon>
        <taxon>Platyhelminthes</taxon>
        <taxon>Rhabditophora</taxon>
        <taxon>Rhabdocoela</taxon>
        <taxon>Dalyellioida</taxon>
        <taxon>Umagillidae</taxon>
        <taxon>Syndesmis</taxon>
    </lineage>
</organism>
<keyword evidence="4" id="KW-0138">CF(0)</keyword>
<dbReference type="EMBL" id="MT063057">
    <property type="protein sequence ID" value="QNA49636.1"/>
    <property type="molecule type" value="Genomic_DNA"/>
</dbReference>
<evidence type="ECO:0000256" key="1">
    <source>
        <dbReference type="ARBA" id="ARBA00004141"/>
    </source>
</evidence>
<evidence type="ECO:0000256" key="6">
    <source>
        <dbReference type="ARBA" id="ARBA00022781"/>
    </source>
</evidence>
<dbReference type="Gene3D" id="1.20.120.220">
    <property type="entry name" value="ATP synthase, F0 complex, subunit A"/>
    <property type="match status" value="1"/>
</dbReference>
<keyword evidence="7 12" id="KW-1133">Transmembrane helix</keyword>
<dbReference type="NCBIfam" id="TIGR01131">
    <property type="entry name" value="ATP_synt_6_or_A"/>
    <property type="match status" value="1"/>
</dbReference>
<feature type="transmembrane region" description="Helical" evidence="12">
    <location>
        <begin position="121"/>
        <end position="144"/>
    </location>
</feature>
<evidence type="ECO:0000256" key="5">
    <source>
        <dbReference type="ARBA" id="ARBA00022692"/>
    </source>
</evidence>
<dbReference type="AlphaFoldDB" id="A0A7G5XUK1"/>